<evidence type="ECO:0000313" key="2">
    <source>
        <dbReference type="EMBL" id="MBE1505670.1"/>
    </source>
</evidence>
<proteinExistence type="predicted"/>
<keyword evidence="1" id="KW-1133">Transmembrane helix</keyword>
<organism evidence="2 3">
    <name type="scientific">Rhizobium viscosum</name>
    <name type="common">Arthrobacter viscosus</name>
    <dbReference type="NCBI Taxonomy" id="1673"/>
    <lineage>
        <taxon>Bacteria</taxon>
        <taxon>Pseudomonadati</taxon>
        <taxon>Pseudomonadota</taxon>
        <taxon>Alphaproteobacteria</taxon>
        <taxon>Hyphomicrobiales</taxon>
        <taxon>Rhizobiaceae</taxon>
        <taxon>Rhizobium/Agrobacterium group</taxon>
        <taxon>Rhizobium</taxon>
    </lineage>
</organism>
<name>A0ABR9IR49_RHIVS</name>
<evidence type="ECO:0008006" key="4">
    <source>
        <dbReference type="Google" id="ProtNLM"/>
    </source>
</evidence>
<sequence length="130" mass="13870">MTKFEPADDEQEEKPLDPAMENVRRKMVRLQIVSGAIMFVSLMAVFGAVVYKVTRTEPSQTTATAGSSGVPSDAPMNSTASLPLGFKIEQTSLSGGQILFYGTAVDGKRKALVFDIKAGRIVADITLSGN</sequence>
<dbReference type="EMBL" id="JADBEC010000001">
    <property type="protein sequence ID" value="MBE1505670.1"/>
    <property type="molecule type" value="Genomic_DNA"/>
</dbReference>
<protein>
    <recommendedName>
        <fullName evidence="4">Fimbrial protein</fullName>
    </recommendedName>
</protein>
<keyword evidence="3" id="KW-1185">Reference proteome</keyword>
<keyword evidence="1" id="KW-0472">Membrane</keyword>
<comment type="caution">
    <text evidence="2">The sequence shown here is derived from an EMBL/GenBank/DDBJ whole genome shotgun (WGS) entry which is preliminary data.</text>
</comment>
<evidence type="ECO:0000313" key="3">
    <source>
        <dbReference type="Proteomes" id="UP000620262"/>
    </source>
</evidence>
<feature type="transmembrane region" description="Helical" evidence="1">
    <location>
        <begin position="30"/>
        <end position="51"/>
    </location>
</feature>
<reference evidence="2 3" key="1">
    <citation type="submission" date="2020-10" db="EMBL/GenBank/DDBJ databases">
        <title>Sequencing the genomes of 1000 actinobacteria strains.</title>
        <authorList>
            <person name="Klenk H.-P."/>
        </authorList>
    </citation>
    <scope>NUCLEOTIDE SEQUENCE [LARGE SCALE GENOMIC DNA]</scope>
    <source>
        <strain evidence="2 3">DSM 7307</strain>
    </source>
</reference>
<gene>
    <name evidence="2" type="ORF">H4W29_002851</name>
</gene>
<dbReference type="RefSeq" id="WP_192729490.1">
    <property type="nucleotide sequence ID" value="NZ_BAAAVL010000009.1"/>
</dbReference>
<evidence type="ECO:0000256" key="1">
    <source>
        <dbReference type="SAM" id="Phobius"/>
    </source>
</evidence>
<keyword evidence="1" id="KW-0812">Transmembrane</keyword>
<dbReference type="Proteomes" id="UP000620262">
    <property type="component" value="Unassembled WGS sequence"/>
</dbReference>
<accession>A0ABR9IR49</accession>